<dbReference type="InterPro" id="IPR043519">
    <property type="entry name" value="NT_sf"/>
</dbReference>
<organism evidence="4 5">
    <name type="scientific">Bacillus thuringiensis subsp. medellin</name>
    <dbReference type="NCBI Taxonomy" id="79672"/>
    <lineage>
        <taxon>Bacteria</taxon>
        <taxon>Bacillati</taxon>
        <taxon>Bacillota</taxon>
        <taxon>Bacilli</taxon>
        <taxon>Bacillales</taxon>
        <taxon>Bacillaceae</taxon>
        <taxon>Bacillus</taxon>
        <taxon>Bacillus cereus group</taxon>
    </lineage>
</organism>
<evidence type="ECO:0000256" key="1">
    <source>
        <dbReference type="ARBA" id="ARBA00004976"/>
    </source>
</evidence>
<dbReference type="AlphaFoldDB" id="A0A9X6N8W6"/>
<feature type="coiled-coil region" evidence="2">
    <location>
        <begin position="245"/>
        <end position="286"/>
    </location>
</feature>
<protein>
    <recommendedName>
        <fullName evidence="3">RelA/SpoT domain-containing protein</fullName>
    </recommendedName>
</protein>
<keyword evidence="2" id="KW-0175">Coiled coil</keyword>
<dbReference type="EMBL" id="MOOV01000013">
    <property type="protein sequence ID" value="OUC03848.1"/>
    <property type="molecule type" value="Genomic_DNA"/>
</dbReference>
<accession>A0A9X6N8W6</accession>
<evidence type="ECO:0000313" key="4">
    <source>
        <dbReference type="EMBL" id="OUC03848.1"/>
    </source>
</evidence>
<dbReference type="Proteomes" id="UP000195160">
    <property type="component" value="Unassembled WGS sequence"/>
</dbReference>
<dbReference type="Gene3D" id="3.30.460.10">
    <property type="entry name" value="Beta Polymerase, domain 2"/>
    <property type="match status" value="1"/>
</dbReference>
<dbReference type="PANTHER" id="PTHR41773:SF1">
    <property type="entry name" value="RELA_SPOT DOMAIN-CONTAINING PROTEIN"/>
    <property type="match status" value="1"/>
</dbReference>
<comment type="pathway">
    <text evidence="1">Purine metabolism; ppGpp biosynthesis; ppGpp from GTP: step 1/2.</text>
</comment>
<dbReference type="Pfam" id="PF04607">
    <property type="entry name" value="RelA_SpoT"/>
    <property type="match status" value="1"/>
</dbReference>
<evidence type="ECO:0000259" key="3">
    <source>
        <dbReference type="SMART" id="SM00954"/>
    </source>
</evidence>
<evidence type="ECO:0000256" key="2">
    <source>
        <dbReference type="SAM" id="Coils"/>
    </source>
</evidence>
<gene>
    <name evidence="4" type="ORF">BK784_01345</name>
</gene>
<proteinExistence type="predicted"/>
<reference evidence="4 5" key="1">
    <citation type="submission" date="2016-10" db="EMBL/GenBank/DDBJ databases">
        <title>Comparative genomics of Bacillus thuringiensis reveals a path to pathogens against multiple invertebrate hosts.</title>
        <authorList>
            <person name="Zheng J."/>
            <person name="Gao Q."/>
            <person name="Liu H."/>
            <person name="Peng D."/>
            <person name="Ruan L."/>
            <person name="Sun M."/>
        </authorList>
    </citation>
    <scope>NUCLEOTIDE SEQUENCE [LARGE SCALE GENOMIC DNA]</scope>
    <source>
        <strain evidence="4">T30001</strain>
    </source>
</reference>
<dbReference type="CDD" id="cd05399">
    <property type="entry name" value="NT_Rel-Spo_like"/>
    <property type="match status" value="1"/>
</dbReference>
<dbReference type="SUPFAM" id="SSF81301">
    <property type="entry name" value="Nucleotidyltransferase"/>
    <property type="match status" value="1"/>
</dbReference>
<dbReference type="SMART" id="SM00954">
    <property type="entry name" value="RelA_SpoT"/>
    <property type="match status" value="1"/>
</dbReference>
<dbReference type="PANTHER" id="PTHR41773">
    <property type="entry name" value="GTP PYROPHOSPHATASE-RELATED"/>
    <property type="match status" value="1"/>
</dbReference>
<feature type="domain" description="RelA/SpoT" evidence="3">
    <location>
        <begin position="65"/>
        <end position="207"/>
    </location>
</feature>
<comment type="caution">
    <text evidence="4">The sequence shown here is derived from an EMBL/GenBank/DDBJ whole genome shotgun (WGS) entry which is preliminary data.</text>
</comment>
<dbReference type="RefSeq" id="WP_088065460.1">
    <property type="nucleotide sequence ID" value="NZ_MOOV01000013.1"/>
</dbReference>
<dbReference type="GO" id="GO:0015969">
    <property type="term" value="P:guanosine tetraphosphate metabolic process"/>
    <property type="evidence" value="ECO:0007669"/>
    <property type="project" value="InterPro"/>
</dbReference>
<dbReference type="InterPro" id="IPR007685">
    <property type="entry name" value="RelA_SpoT"/>
</dbReference>
<sequence>MLLERERFYEKYQIDPAQENIEQIDWEELKKIYEDYNSQCNSLKGIAQTIAETLREHPRVHTVRTRIKDPEHLIEKIIRKTLKKLNAGEEYKITLENYSVEITDLIGIRVLHLYKEEAISIDEFICELWNLQEKPIIYFREGDVIYKDLLERFDFKVHPAGYRSWHYLIITNLTKQSHIAEIQVRTIFEEGWSEIDHQLRYPYDLDNHLLNEQLLVLNRLAGSADEMVDTIRQTKLNQRELVKKSEQDQKLIHELKQELEKLYSDFRVEEDRRVALEEKVKGLEESQKGSINFSGSTLLGNSIILPDDYIESIKIEPIKLNTASDYIKPISEKVSISLPKRSGILKSDDKK</sequence>
<name>A0A9X6N8W6_BACTV</name>
<evidence type="ECO:0000313" key="5">
    <source>
        <dbReference type="Proteomes" id="UP000195160"/>
    </source>
</evidence>